<dbReference type="Gene3D" id="3.40.50.720">
    <property type="entry name" value="NAD(P)-binding Rossmann-like Domain"/>
    <property type="match status" value="2"/>
</dbReference>
<organism evidence="4 5">
    <name type="scientific">Tistrella mobilis</name>
    <dbReference type="NCBI Taxonomy" id="171437"/>
    <lineage>
        <taxon>Bacteria</taxon>
        <taxon>Pseudomonadati</taxon>
        <taxon>Pseudomonadota</taxon>
        <taxon>Alphaproteobacteria</taxon>
        <taxon>Geminicoccales</taxon>
        <taxon>Geminicoccaceae</taxon>
        <taxon>Tistrella</taxon>
    </lineage>
</organism>
<evidence type="ECO:0000256" key="2">
    <source>
        <dbReference type="ARBA" id="ARBA00023027"/>
    </source>
</evidence>
<dbReference type="EMBL" id="LPZR01000055">
    <property type="protein sequence ID" value="KYO55800.1"/>
    <property type="molecule type" value="Genomic_DNA"/>
</dbReference>
<dbReference type="SUPFAM" id="SSF52283">
    <property type="entry name" value="Formate/glycerate dehydrogenase catalytic domain-like"/>
    <property type="match status" value="1"/>
</dbReference>
<dbReference type="Pfam" id="PF02826">
    <property type="entry name" value="2-Hacid_dh_C"/>
    <property type="match status" value="1"/>
</dbReference>
<dbReference type="InterPro" id="IPR036291">
    <property type="entry name" value="NAD(P)-bd_dom_sf"/>
</dbReference>
<sequence>MPKLILIGGILDLGFMKAPLLAADPRLDITVWPEDDGAEAEIAVCWRPPAGLLGTMPKLKLVQSIAAGVDGVLNDAGLDPALPVARIVDDSLPAAMSEFVLWSVLWFHRGLDQVVLRDRPAIIWQRPPQQAAADRRIGVLGLGEIGGRVARALSAQGFAVAGWSRSPRSLPGIAGHHGPEGLDALLAESEILVNLLPLTPRTRGILGAATFAKLPRGAAVINVGRGEHLVPEDLIAALDSGHLRGAVLDVFAAEPLDPAHPLWTHPRVLVTPHMAAIASDGAVIGQIVENAWRTACGRPPLNPVERGRGY</sequence>
<feature type="domain" description="D-isomer specific 2-hydroxyacid dehydrogenase NAD-binding" evidence="3">
    <location>
        <begin position="124"/>
        <end position="275"/>
    </location>
</feature>
<dbReference type="InterPro" id="IPR006140">
    <property type="entry name" value="D-isomer_DH_NAD-bd"/>
</dbReference>
<reference evidence="4 5" key="1">
    <citation type="submission" date="2015-12" db="EMBL/GenBank/DDBJ databases">
        <title>Genome sequence of Tistrella mobilis MCCC 1A02139.</title>
        <authorList>
            <person name="Lu L."/>
            <person name="Lai Q."/>
            <person name="Shao Z."/>
            <person name="Qian P."/>
        </authorList>
    </citation>
    <scope>NUCLEOTIDE SEQUENCE [LARGE SCALE GENOMIC DNA]</scope>
    <source>
        <strain evidence="4 5">MCCC 1A02139</strain>
    </source>
</reference>
<evidence type="ECO:0000259" key="3">
    <source>
        <dbReference type="Pfam" id="PF02826"/>
    </source>
</evidence>
<keyword evidence="4" id="KW-0670">Pyruvate</keyword>
<keyword evidence="2" id="KW-0520">NAD</keyword>
<keyword evidence="1" id="KW-0560">Oxidoreductase</keyword>
<dbReference type="GO" id="GO:0016491">
    <property type="term" value="F:oxidoreductase activity"/>
    <property type="evidence" value="ECO:0007669"/>
    <property type="project" value="UniProtKB-KW"/>
</dbReference>
<evidence type="ECO:0000256" key="1">
    <source>
        <dbReference type="ARBA" id="ARBA00023002"/>
    </source>
</evidence>
<evidence type="ECO:0000313" key="5">
    <source>
        <dbReference type="Proteomes" id="UP000075787"/>
    </source>
</evidence>
<comment type="caution">
    <text evidence="4">The sequence shown here is derived from an EMBL/GenBank/DDBJ whole genome shotgun (WGS) entry which is preliminary data.</text>
</comment>
<dbReference type="CDD" id="cd12164">
    <property type="entry name" value="GDH_like_2"/>
    <property type="match status" value="1"/>
</dbReference>
<dbReference type="GeneID" id="97239544"/>
<dbReference type="GO" id="GO:0051287">
    <property type="term" value="F:NAD binding"/>
    <property type="evidence" value="ECO:0007669"/>
    <property type="project" value="InterPro"/>
</dbReference>
<evidence type="ECO:0000313" key="4">
    <source>
        <dbReference type="EMBL" id="KYO55800.1"/>
    </source>
</evidence>
<dbReference type="SUPFAM" id="SSF51735">
    <property type="entry name" value="NAD(P)-binding Rossmann-fold domains"/>
    <property type="match status" value="1"/>
</dbReference>
<gene>
    <name evidence="4" type="ORF">AUP44_22865</name>
</gene>
<dbReference type="PANTHER" id="PTHR43333">
    <property type="entry name" value="2-HACID_DH_C DOMAIN-CONTAINING PROTEIN"/>
    <property type="match status" value="1"/>
</dbReference>
<dbReference type="RefSeq" id="WP_062762093.1">
    <property type="nucleotide sequence ID" value="NZ_CP121024.1"/>
</dbReference>
<protein>
    <submittedName>
        <fullName evidence="4">Glyoxylate/hydroxypyruvate reductase A</fullName>
    </submittedName>
</protein>
<proteinExistence type="predicted"/>
<accession>A0A161R6R6</accession>
<dbReference type="AlphaFoldDB" id="A0A161R6R6"/>
<dbReference type="OrthoDB" id="9787219at2"/>
<name>A0A161R6R6_9PROT</name>
<dbReference type="PANTHER" id="PTHR43333:SF1">
    <property type="entry name" value="D-ISOMER SPECIFIC 2-HYDROXYACID DEHYDROGENASE NAD-BINDING DOMAIN-CONTAINING PROTEIN"/>
    <property type="match status" value="1"/>
</dbReference>
<dbReference type="Proteomes" id="UP000075787">
    <property type="component" value="Unassembled WGS sequence"/>
</dbReference>